<evidence type="ECO:0000313" key="5">
    <source>
        <dbReference type="Proteomes" id="UP001165065"/>
    </source>
</evidence>
<dbReference type="Proteomes" id="UP001165065">
    <property type="component" value="Unassembled WGS sequence"/>
</dbReference>
<reference evidence="5" key="1">
    <citation type="journal article" date="2023" name="Commun. Biol.">
        <title>Genome analysis of Parmales, the sister group of diatoms, reveals the evolutionary specialization of diatoms from phago-mixotrophs to photoautotrophs.</title>
        <authorList>
            <person name="Ban H."/>
            <person name="Sato S."/>
            <person name="Yoshikawa S."/>
            <person name="Yamada K."/>
            <person name="Nakamura Y."/>
            <person name="Ichinomiya M."/>
            <person name="Sato N."/>
            <person name="Blanc-Mathieu R."/>
            <person name="Endo H."/>
            <person name="Kuwata A."/>
            <person name="Ogata H."/>
        </authorList>
    </citation>
    <scope>NUCLEOTIDE SEQUENCE [LARGE SCALE GENOMIC DNA]</scope>
</reference>
<keyword evidence="1 2" id="KW-0175">Coiled coil</keyword>
<dbReference type="EMBL" id="BRYA01000558">
    <property type="protein sequence ID" value="GMI22982.1"/>
    <property type="molecule type" value="Genomic_DNA"/>
</dbReference>
<evidence type="ECO:0000313" key="4">
    <source>
        <dbReference type="EMBL" id="GMI22982.1"/>
    </source>
</evidence>
<feature type="region of interest" description="Disordered" evidence="3">
    <location>
        <begin position="571"/>
        <end position="620"/>
    </location>
</feature>
<dbReference type="OrthoDB" id="10531558at2759"/>
<name>A0A9W7L2J5_9STRA</name>
<evidence type="ECO:0000256" key="3">
    <source>
        <dbReference type="SAM" id="MobiDB-lite"/>
    </source>
</evidence>
<sequence length="620" mass="69332">MSLPASVLLSPDPENKCLSASSALVSPESSSAHPPRLDRSLPKAPGGTGCPPSQTLGSVVGGIRALSAHRSRVGELVPILTDLMKALESTVSSTPVVGEESVQELDAAVKDYAVVRSELEGEKGRGDIVRFENEKLKRMVGEEERARRLAEEENNILRSRVGELEGRLIEEEGRRGGLEEREVRERERTEGKIAELTGEREILKNELAHVREEIEKAKVVAREELKRAMGEAERERKARNRAEEDREEIRGGLEEVGLRLKEKEEEVGRIVGIMEGLRGGKGKAVEELGRWKKRVAELEKRLETEEGKSTTLSCMVGEIQGTFKGLKDRLGTAEEERDEARRKANRVEGEMEGFRDEAERLRESEAKLRVHAVPRLREEIEEMRDKVERVERERGEWEKRLKDEERDMERKKGETELLVYKLEDAEGRKEMAERREEEVRREIGELVEKVSGLEVDLRRARGGEEDAKGEAGKLRILLADVERGAERATGEREREIERLQRRCDVLSDIVRGLSGGEGGEGGMGGGLEVEVGVEVDGGKENEAEPLMAQWQGLEAPQRRTTLKDHVMKAREASYENMPPPSPANELAAGGHLPRKLRGQVEGGRTKKVGGKGRGRKKKGM</sequence>
<accession>A0A9W7L2J5</accession>
<gene>
    <name evidence="4" type="ORF">TrCOL_g28</name>
</gene>
<evidence type="ECO:0000256" key="2">
    <source>
        <dbReference type="SAM" id="Coils"/>
    </source>
</evidence>
<evidence type="ECO:0000256" key="1">
    <source>
        <dbReference type="ARBA" id="ARBA00023054"/>
    </source>
</evidence>
<dbReference type="PANTHER" id="PTHR23160">
    <property type="entry name" value="SYNAPTONEMAL COMPLEX PROTEIN-RELATED"/>
    <property type="match status" value="1"/>
</dbReference>
<feature type="coiled-coil region" evidence="2">
    <location>
        <begin position="133"/>
        <end position="245"/>
    </location>
</feature>
<comment type="caution">
    <text evidence="4">The sequence shown here is derived from an EMBL/GenBank/DDBJ whole genome shotgun (WGS) entry which is preliminary data.</text>
</comment>
<feature type="compositionally biased region" description="Basic residues" evidence="3">
    <location>
        <begin position="605"/>
        <end position="620"/>
    </location>
</feature>
<proteinExistence type="predicted"/>
<dbReference type="AlphaFoldDB" id="A0A9W7L2J5"/>
<feature type="region of interest" description="Disordered" evidence="3">
    <location>
        <begin position="327"/>
        <end position="358"/>
    </location>
</feature>
<protein>
    <submittedName>
        <fullName evidence="4">Uncharacterized protein</fullName>
    </submittedName>
</protein>
<keyword evidence="5" id="KW-1185">Reference proteome</keyword>
<organism evidence="4 5">
    <name type="scientific">Triparma columacea</name>
    <dbReference type="NCBI Taxonomy" id="722753"/>
    <lineage>
        <taxon>Eukaryota</taxon>
        <taxon>Sar</taxon>
        <taxon>Stramenopiles</taxon>
        <taxon>Ochrophyta</taxon>
        <taxon>Bolidophyceae</taxon>
        <taxon>Parmales</taxon>
        <taxon>Triparmaceae</taxon>
        <taxon>Triparma</taxon>
    </lineage>
</organism>
<feature type="region of interest" description="Disordered" evidence="3">
    <location>
        <begin position="1"/>
        <end position="55"/>
    </location>
</feature>
<feature type="compositionally biased region" description="Low complexity" evidence="3">
    <location>
        <begin position="19"/>
        <end position="32"/>
    </location>
</feature>
<dbReference type="PANTHER" id="PTHR23160:SF19">
    <property type="entry name" value="MYOSIN HEAVY CHAIN-RELATED PROTEIN"/>
    <property type="match status" value="1"/>
</dbReference>